<dbReference type="SMART" id="SM00849">
    <property type="entry name" value="Lactamase_B"/>
    <property type="match status" value="1"/>
</dbReference>
<dbReference type="PANTHER" id="PTHR42951:SF4">
    <property type="entry name" value="ACYL-COENZYME A THIOESTERASE MBLAC2"/>
    <property type="match status" value="1"/>
</dbReference>
<dbReference type="Proteomes" id="UP000639606">
    <property type="component" value="Unassembled WGS sequence"/>
</dbReference>
<dbReference type="AlphaFoldDB" id="A0A918AS26"/>
<comment type="caution">
    <text evidence="2">The sequence shown here is derived from an EMBL/GenBank/DDBJ whole genome shotgun (WGS) entry which is preliminary data.</text>
</comment>
<name>A0A918AS26_9PSEU</name>
<dbReference type="CDD" id="cd16282">
    <property type="entry name" value="metallo-hydrolase-like_MBL-fold"/>
    <property type="match status" value="1"/>
</dbReference>
<proteinExistence type="predicted"/>
<dbReference type="SUPFAM" id="SSF56281">
    <property type="entry name" value="Metallo-hydrolase/oxidoreductase"/>
    <property type="match status" value="1"/>
</dbReference>
<keyword evidence="3" id="KW-1185">Reference proteome</keyword>
<accession>A0A918AS26</accession>
<sequence>MTDGRWIEVADHVHARRYGELDLTVGLVVGDDACLVVDSRGDVAQGAELAAAVRGITALPWTLVYTHAHFDHCFGTTPFLPCEVWAHQGCAGELAAHGETSRLKWAADYRAQGKTGIADALRNTTITPPNRLLRTDAELDLGGRVVRLVHLGPAHTDHDVLVHVPDVGVVFAGDVVEHGPHGWTAESFGVDAHLADWPAALDALLALSPRVVVAGHGDPVDAAFVARHRDGLARLVALRTAVAAGELTDGEALARSPYPEDVTRAALAL</sequence>
<feature type="domain" description="Metallo-beta-lactamase" evidence="1">
    <location>
        <begin position="22"/>
        <end position="216"/>
    </location>
</feature>
<gene>
    <name evidence="2" type="ORF">GCM10010185_55970</name>
</gene>
<dbReference type="RefSeq" id="WP_189226304.1">
    <property type="nucleotide sequence ID" value="NZ_BMRG01000015.1"/>
</dbReference>
<dbReference type="Pfam" id="PF00753">
    <property type="entry name" value="Lactamase_B"/>
    <property type="match status" value="1"/>
</dbReference>
<evidence type="ECO:0000313" key="2">
    <source>
        <dbReference type="EMBL" id="GGP75168.1"/>
    </source>
</evidence>
<dbReference type="EMBL" id="BMRG01000015">
    <property type="protein sequence ID" value="GGP75168.1"/>
    <property type="molecule type" value="Genomic_DNA"/>
</dbReference>
<reference evidence="2" key="1">
    <citation type="journal article" date="2014" name="Int. J. Syst. Evol. Microbiol.">
        <title>Complete genome sequence of Corynebacterium casei LMG S-19264T (=DSM 44701T), isolated from a smear-ripened cheese.</title>
        <authorList>
            <consortium name="US DOE Joint Genome Institute (JGI-PGF)"/>
            <person name="Walter F."/>
            <person name="Albersmeier A."/>
            <person name="Kalinowski J."/>
            <person name="Ruckert C."/>
        </authorList>
    </citation>
    <scope>NUCLEOTIDE SEQUENCE</scope>
    <source>
        <strain evidence="2">JCM 3313</strain>
    </source>
</reference>
<evidence type="ECO:0000259" key="1">
    <source>
        <dbReference type="SMART" id="SM00849"/>
    </source>
</evidence>
<dbReference type="Gene3D" id="3.60.15.10">
    <property type="entry name" value="Ribonuclease Z/Hydroxyacylglutathione hydrolase-like"/>
    <property type="match status" value="1"/>
</dbReference>
<organism evidence="2 3">
    <name type="scientific">Saccharothrix coeruleofusca</name>
    <dbReference type="NCBI Taxonomy" id="33919"/>
    <lineage>
        <taxon>Bacteria</taxon>
        <taxon>Bacillati</taxon>
        <taxon>Actinomycetota</taxon>
        <taxon>Actinomycetes</taxon>
        <taxon>Pseudonocardiales</taxon>
        <taxon>Pseudonocardiaceae</taxon>
        <taxon>Saccharothrix</taxon>
    </lineage>
</organism>
<reference evidence="2" key="2">
    <citation type="submission" date="2020-09" db="EMBL/GenBank/DDBJ databases">
        <authorList>
            <person name="Sun Q."/>
            <person name="Ohkuma M."/>
        </authorList>
    </citation>
    <scope>NUCLEOTIDE SEQUENCE</scope>
    <source>
        <strain evidence="2">JCM 3313</strain>
    </source>
</reference>
<evidence type="ECO:0000313" key="3">
    <source>
        <dbReference type="Proteomes" id="UP000639606"/>
    </source>
</evidence>
<dbReference type="InterPro" id="IPR001279">
    <property type="entry name" value="Metallo-B-lactamas"/>
</dbReference>
<protein>
    <submittedName>
        <fullName evidence="2">MBL fold metallo-hydrolase</fullName>
    </submittedName>
</protein>
<dbReference type="InterPro" id="IPR036866">
    <property type="entry name" value="RibonucZ/Hydroxyglut_hydro"/>
</dbReference>
<dbReference type="InterPro" id="IPR050855">
    <property type="entry name" value="NDM-1-like"/>
</dbReference>
<dbReference type="PANTHER" id="PTHR42951">
    <property type="entry name" value="METALLO-BETA-LACTAMASE DOMAIN-CONTAINING"/>
    <property type="match status" value="1"/>
</dbReference>